<dbReference type="PANTHER" id="PTHR30303:SF0">
    <property type="entry name" value="CARBAMOYL DEHYDRATASE HYPE"/>
    <property type="match status" value="1"/>
</dbReference>
<dbReference type="CDD" id="cd02197">
    <property type="entry name" value="HypE"/>
    <property type="match status" value="1"/>
</dbReference>
<dbReference type="RefSeq" id="WP_127016272.1">
    <property type="nucleotide sequence ID" value="NZ_CP016379.1"/>
</dbReference>
<dbReference type="PANTHER" id="PTHR30303">
    <property type="entry name" value="HYDROGENASE ISOENZYMES FORMATION PROTEIN HYPE"/>
    <property type="match status" value="1"/>
</dbReference>
<dbReference type="Gene3D" id="3.30.1330.10">
    <property type="entry name" value="PurM-like, N-terminal domain"/>
    <property type="match status" value="1"/>
</dbReference>
<evidence type="ECO:0000259" key="2">
    <source>
        <dbReference type="Pfam" id="PF00586"/>
    </source>
</evidence>
<dbReference type="SUPFAM" id="SSF56042">
    <property type="entry name" value="PurM C-terminal domain-like"/>
    <property type="match status" value="1"/>
</dbReference>
<sequence length="336" mass="35950">MSDKILLGHGSGGTMTRKLIENLIVKTLGNPTLNKLTDAATLNLPSGRLAMTTDSFVVTPPVFPGGDIGKLAVYGTINDLVMVGTKPFYLSLAFILEEGIELELFRRIVDSIAEAAENVGVEIVTGDTKVVEKGKGDQIYINTTGIGIIPDGIEMSPERIQVGDKVILSGTMGDHGITILACRKGLEMKTDLKSDCAPLHRLVNAMLDVEPKIRVMRDPTRGGVASVLNEIAEQAGVEIKVEESRVPILPQVQGMCDLLGLDPFHVANEGKLIAVVPAESAEEVLSAMRALPEGKDAAIIGEVVAKTEYPEVFVETEIGTTRILEMLAGDQLPRIC</sequence>
<dbReference type="InterPro" id="IPR036676">
    <property type="entry name" value="PurM-like_C_sf"/>
</dbReference>
<dbReference type="AlphaFoldDB" id="A0A3Q9HQ56"/>
<dbReference type="EMBL" id="CP016379">
    <property type="protein sequence ID" value="AZR72939.1"/>
    <property type="molecule type" value="Genomic_DNA"/>
</dbReference>
<dbReference type="Proteomes" id="UP000267250">
    <property type="component" value="Chromosome"/>
</dbReference>
<feature type="domain" description="PurM-like N-terminal" evidence="2">
    <location>
        <begin position="38"/>
        <end position="149"/>
    </location>
</feature>
<dbReference type="KEGG" id="aft:BBF96_05750"/>
<dbReference type="PIRSF" id="PIRSF005644">
    <property type="entry name" value="Hdrgns_mtr_HypE"/>
    <property type="match status" value="1"/>
</dbReference>
<accession>A0A3Q9HQ56</accession>
<dbReference type="Pfam" id="PF02769">
    <property type="entry name" value="AIRS_C"/>
    <property type="match status" value="1"/>
</dbReference>
<proteinExistence type="inferred from homology"/>
<gene>
    <name evidence="4" type="ORF">BBF96_05750</name>
</gene>
<dbReference type="InterPro" id="IPR016188">
    <property type="entry name" value="PurM-like_N"/>
</dbReference>
<evidence type="ECO:0000259" key="3">
    <source>
        <dbReference type="Pfam" id="PF02769"/>
    </source>
</evidence>
<name>A0A3Q9HQ56_9FIRM</name>
<dbReference type="InterPro" id="IPR011854">
    <property type="entry name" value="HypE"/>
</dbReference>
<feature type="domain" description="PurM-like C-terminal" evidence="3">
    <location>
        <begin position="161"/>
        <end position="307"/>
    </location>
</feature>
<dbReference type="NCBIfam" id="TIGR02124">
    <property type="entry name" value="hypE"/>
    <property type="match status" value="1"/>
</dbReference>
<dbReference type="InterPro" id="IPR036921">
    <property type="entry name" value="PurM-like_N_sf"/>
</dbReference>
<comment type="similarity">
    <text evidence="1">Belongs to the HypE family.</text>
</comment>
<dbReference type="GO" id="GO:0051604">
    <property type="term" value="P:protein maturation"/>
    <property type="evidence" value="ECO:0007669"/>
    <property type="project" value="TreeGrafter"/>
</dbReference>
<evidence type="ECO:0000256" key="1">
    <source>
        <dbReference type="ARBA" id="ARBA00006243"/>
    </source>
</evidence>
<protein>
    <submittedName>
        <fullName evidence="4">Hydrogenase expression/formation protein HypE</fullName>
    </submittedName>
</protein>
<dbReference type="SUPFAM" id="SSF55326">
    <property type="entry name" value="PurM N-terminal domain-like"/>
    <property type="match status" value="1"/>
</dbReference>
<dbReference type="Gene3D" id="3.90.650.10">
    <property type="entry name" value="PurM-like C-terminal domain"/>
    <property type="match status" value="1"/>
</dbReference>
<organism evidence="4 5">
    <name type="scientific">Anoxybacter fermentans</name>
    <dbReference type="NCBI Taxonomy" id="1323375"/>
    <lineage>
        <taxon>Bacteria</taxon>
        <taxon>Bacillati</taxon>
        <taxon>Bacillota</taxon>
        <taxon>Clostridia</taxon>
        <taxon>Halanaerobiales</taxon>
        <taxon>Anoxybacter</taxon>
    </lineage>
</organism>
<keyword evidence="5" id="KW-1185">Reference proteome</keyword>
<dbReference type="Pfam" id="PF00586">
    <property type="entry name" value="AIRS"/>
    <property type="match status" value="1"/>
</dbReference>
<dbReference type="OrthoDB" id="9801934at2"/>
<evidence type="ECO:0000313" key="4">
    <source>
        <dbReference type="EMBL" id="AZR72939.1"/>
    </source>
</evidence>
<dbReference type="InterPro" id="IPR010918">
    <property type="entry name" value="PurM-like_C_dom"/>
</dbReference>
<reference evidence="4 5" key="1">
    <citation type="submission" date="2016-07" db="EMBL/GenBank/DDBJ databases">
        <title>Genome and transcriptome analysis of iron-reducing fermentative bacteria Anoxybacter fermentans.</title>
        <authorList>
            <person name="Zeng X."/>
            <person name="Shao Z."/>
        </authorList>
    </citation>
    <scope>NUCLEOTIDE SEQUENCE [LARGE SCALE GENOMIC DNA]</scope>
    <source>
        <strain evidence="4 5">DY22613</strain>
    </source>
</reference>
<evidence type="ECO:0000313" key="5">
    <source>
        <dbReference type="Proteomes" id="UP000267250"/>
    </source>
</evidence>